<dbReference type="Proteomes" id="UP000252266">
    <property type="component" value="Unassembled WGS sequence"/>
</dbReference>
<dbReference type="CDD" id="cd09000">
    <property type="entry name" value="GH43_SXA-like"/>
    <property type="match status" value="1"/>
</dbReference>
<evidence type="ECO:0000256" key="2">
    <source>
        <dbReference type="ARBA" id="ARBA00022801"/>
    </source>
</evidence>
<dbReference type="Gene3D" id="2.60.120.200">
    <property type="match status" value="1"/>
</dbReference>
<comment type="caution">
    <text evidence="8">The sequence shown here is derived from an EMBL/GenBank/DDBJ whole genome shotgun (WGS) entry which is preliminary data.</text>
</comment>
<dbReference type="Gene3D" id="2.115.10.20">
    <property type="entry name" value="Glycosyl hydrolase domain, family 43"/>
    <property type="match status" value="1"/>
</dbReference>
<evidence type="ECO:0000313" key="9">
    <source>
        <dbReference type="Proteomes" id="UP000252266"/>
    </source>
</evidence>
<dbReference type="PANTHER" id="PTHR42812:SF12">
    <property type="entry name" value="BETA-XYLOSIDASE-RELATED"/>
    <property type="match status" value="1"/>
</dbReference>
<dbReference type="InterPro" id="IPR023296">
    <property type="entry name" value="Glyco_hydro_beta-prop_sf"/>
</dbReference>
<proteinExistence type="inferred from homology"/>
<evidence type="ECO:0000259" key="7">
    <source>
        <dbReference type="Pfam" id="PF17851"/>
    </source>
</evidence>
<evidence type="ECO:0000313" key="8">
    <source>
        <dbReference type="EMBL" id="RCK53402.1"/>
    </source>
</evidence>
<gene>
    <name evidence="8" type="ORF">TH44_04260</name>
</gene>
<dbReference type="InterPro" id="IPR006710">
    <property type="entry name" value="Glyco_hydro_43"/>
</dbReference>
<evidence type="ECO:0000256" key="5">
    <source>
        <dbReference type="PIRSR" id="PIRSR606710-2"/>
    </source>
</evidence>
<dbReference type="Pfam" id="PF04616">
    <property type="entry name" value="Glyco_hydro_43"/>
    <property type="match status" value="1"/>
</dbReference>
<organism evidence="8 9">
    <name type="scientific">Thalassospira xiamenensis</name>
    <dbReference type="NCBI Taxonomy" id="220697"/>
    <lineage>
        <taxon>Bacteria</taxon>
        <taxon>Pseudomonadati</taxon>
        <taxon>Pseudomonadota</taxon>
        <taxon>Alphaproteobacteria</taxon>
        <taxon>Rhodospirillales</taxon>
        <taxon>Thalassospiraceae</taxon>
        <taxon>Thalassospira</taxon>
    </lineage>
</organism>
<dbReference type="InterPro" id="IPR013320">
    <property type="entry name" value="ConA-like_dom_sf"/>
</dbReference>
<keyword evidence="3 6" id="KW-0326">Glycosidase</keyword>
<dbReference type="GO" id="GO:0004553">
    <property type="term" value="F:hydrolase activity, hydrolyzing O-glycosyl compounds"/>
    <property type="evidence" value="ECO:0007669"/>
    <property type="project" value="InterPro"/>
</dbReference>
<feature type="active site" description="Proton donor" evidence="4">
    <location>
        <position position="186"/>
    </location>
</feature>
<dbReference type="Pfam" id="PF17851">
    <property type="entry name" value="GH43_C2"/>
    <property type="match status" value="1"/>
</dbReference>
<evidence type="ECO:0000256" key="4">
    <source>
        <dbReference type="PIRSR" id="PIRSR606710-1"/>
    </source>
</evidence>
<feature type="domain" description="Beta-xylosidase C-terminal Concanavalin A-like" evidence="7">
    <location>
        <begin position="323"/>
        <end position="528"/>
    </location>
</feature>
<dbReference type="PANTHER" id="PTHR42812">
    <property type="entry name" value="BETA-XYLOSIDASE"/>
    <property type="match status" value="1"/>
</dbReference>
<dbReference type="InterPro" id="IPR041542">
    <property type="entry name" value="GH43_C2"/>
</dbReference>
<evidence type="ECO:0000256" key="6">
    <source>
        <dbReference type="RuleBase" id="RU361187"/>
    </source>
</evidence>
<accession>A0A367XKZ1</accession>
<evidence type="ECO:0000256" key="3">
    <source>
        <dbReference type="ARBA" id="ARBA00023295"/>
    </source>
</evidence>
<keyword evidence="2 6" id="KW-0378">Hydrolase</keyword>
<feature type="active site" description="Proton acceptor" evidence="4">
    <location>
        <position position="13"/>
    </location>
</feature>
<dbReference type="GO" id="GO:0005975">
    <property type="term" value="P:carbohydrate metabolic process"/>
    <property type="evidence" value="ECO:0007669"/>
    <property type="project" value="InterPro"/>
</dbReference>
<dbReference type="SUPFAM" id="SSF75005">
    <property type="entry name" value="Arabinanase/levansucrase/invertase"/>
    <property type="match status" value="1"/>
</dbReference>
<dbReference type="EMBL" id="JPWJ01000001">
    <property type="protein sequence ID" value="RCK53402.1"/>
    <property type="molecule type" value="Genomic_DNA"/>
</dbReference>
<dbReference type="AlphaFoldDB" id="A0A367XKZ1"/>
<protein>
    <submittedName>
        <fullName evidence="8">Beta-xylosidase</fullName>
    </submittedName>
</protein>
<dbReference type="InterPro" id="IPR051795">
    <property type="entry name" value="Glycosyl_Hydrlase_43"/>
</dbReference>
<name>A0A367XKZ1_9PROT</name>
<comment type="similarity">
    <text evidence="1 6">Belongs to the glycosyl hydrolase 43 family.</text>
</comment>
<dbReference type="SUPFAM" id="SSF49899">
    <property type="entry name" value="Concanavalin A-like lectins/glucanases"/>
    <property type="match status" value="1"/>
</dbReference>
<reference evidence="8 9" key="1">
    <citation type="submission" date="2014-07" db="EMBL/GenBank/DDBJ databases">
        <title>Draft genome sequence of Thalassospira xiamenensis IB13.</title>
        <authorList>
            <person name="Lai Q."/>
            <person name="Shao Z."/>
        </authorList>
    </citation>
    <scope>NUCLEOTIDE SEQUENCE [LARGE SCALE GENOMIC DNA]</scope>
    <source>
        <strain evidence="8 9">IB13</strain>
    </source>
</reference>
<feature type="site" description="Important for catalytic activity, responsible for pKa modulation of the active site Glu and correct orientation of both the proton donor and substrate" evidence="5">
    <location>
        <position position="126"/>
    </location>
</feature>
<sequence length="536" mass="60180">MIQNPILPGFNPDPSICRVGDDYYIATSTFEWFPGVQIHHSRDLVNWKLISRPLNRKSQLDMRGNPDSGGIWAPCLTYADGLFWLIYTDVKRKDGAFKDTPNYLVTAPAIDGPWSDPIYLNASGFDPSLFHDEDGRKWLINMIWDHNQVVGERFVGIALQEYATTEQKLVGPIRNIYRGTDHLFTEGPHLYRRDGYYYLLVAEGGTGYNHAVTVARSRELTGPYETDPAKHILTAKDNPENPLQRAGHADIVETQNGEFYMVHLCSRPLPGTKRSPLGRETAIQKLVWKKGEWPRLANGTNQPDLTVPAPDLEPHPFEAEPSRIDFTPGDLPAMFQWLRTPEPERLFSLGERPGHLRLFGRQAPGGAFEHSLVARRQTDISYSAETVVEFTPLDFQQMAGLMAWYNRFQYHYLAVTADEDGNRKLNIYSCPGDFPYARLTYPLPASIDLPKDGVIRLGVDVNGPELRFRYALPGGDWTMIDAVLDHTALSDEAGSGEGTNFTGAFIGMAAHDNSGRGIHADFAHFIYKANGERNNG</sequence>
<evidence type="ECO:0000256" key="1">
    <source>
        <dbReference type="ARBA" id="ARBA00009865"/>
    </source>
</evidence>